<evidence type="ECO:0000256" key="4">
    <source>
        <dbReference type="ARBA" id="ARBA00022517"/>
    </source>
</evidence>
<feature type="region of interest" description="Disordered" evidence="9">
    <location>
        <begin position="409"/>
        <end position="456"/>
    </location>
</feature>
<evidence type="ECO:0000256" key="9">
    <source>
        <dbReference type="SAM" id="MobiDB-lite"/>
    </source>
</evidence>
<dbReference type="OrthoDB" id="21550at2759"/>
<dbReference type="InterPro" id="IPR038664">
    <property type="entry name" value="Gar1/Naf1_Cbf5-bd_sf"/>
</dbReference>
<feature type="compositionally biased region" description="Basic and acidic residues" evidence="9">
    <location>
        <begin position="222"/>
        <end position="233"/>
    </location>
</feature>
<dbReference type="GO" id="GO:0006364">
    <property type="term" value="P:rRNA processing"/>
    <property type="evidence" value="ECO:0007669"/>
    <property type="project" value="UniProtKB-KW"/>
</dbReference>
<feature type="region of interest" description="Disordered" evidence="9">
    <location>
        <begin position="174"/>
        <end position="262"/>
    </location>
</feature>
<dbReference type="FunFam" id="2.40.10.230:FF:000002">
    <property type="entry name" value="H/ACA ribonucleoprotein complex non-core subunit NAF1"/>
    <property type="match status" value="1"/>
</dbReference>
<feature type="region of interest" description="Disordered" evidence="9">
    <location>
        <begin position="1"/>
        <end position="26"/>
    </location>
</feature>
<dbReference type="GO" id="GO:0005634">
    <property type="term" value="C:nucleus"/>
    <property type="evidence" value="ECO:0007669"/>
    <property type="project" value="UniProtKB-SubCell"/>
</dbReference>
<dbReference type="InterPro" id="IPR040309">
    <property type="entry name" value="Naf1"/>
</dbReference>
<sequence>MVGFIPDPSPEEDTNQVPKLKNFKDPSDFIDPKTNDLTFADSFLDFDSIKEWFEDNPSLDRFCLEESEFGDIKKGMEIGITHVSDPNVAGFKPIDGGSELVGGISGCPVKVEGEDFKAAVKVEEEDFKPGGKLGSSIAEELERVSLVRIKCEEDGNGEKVKVESKTEVDGAYELEEGEIEDFGGEMGVDGTDNSDYDEGDEETDDEEGERDEHTYEEDEEAKETNEIFRRSGFEFEDVDVDDEDDDYDDAGDTRGPIKSKNEFQTLPPVPQVDVTLQPHHQTLPVGVVLSIIGTKVIVEGREKHNPLNEGSILWITVDRSPLGLVDEIFGPVTNPYYVVRYNSEIEVPAGIHEGTSISFVPEFANHVLNDNNLYKKGYDASGENDEELSDYAEFSDDEKEAEYKKMLKMSKRGTNDQKGGNRKSNKKKVKSRDGAWKNGGNSAQQTSTTVGQLAPDENEHDFSTVSASLDSCSPIGRQNFVGGSNFVQPFSVMPQSSGIIPSSNGVWTNGMPGQEPQNPIFPNRFPAEGMTMLSQNYQQQPFPLPTPAMPIPYQQQQFISCMNTLPGMLPGGQPNLFSGPAYAPWLGIGGQNGFGQTSGVGMQGQQLLSAVHSMLANGAMADGNSNVQPKGVHGNFETSQNVNMGNGFSQTTFGAGMQGQQLLSAVQGILASGAMADGNCNVQPGGVPDNFESYQNFNTGASSGRGKRPFHRGRGRGRGRGCFTGRRGHQQS</sequence>
<evidence type="ECO:0000256" key="3">
    <source>
        <dbReference type="ARBA" id="ARBA00021438"/>
    </source>
</evidence>
<dbReference type="GO" id="GO:0005732">
    <property type="term" value="C:sno(s)RNA-containing ribonucleoprotein complex"/>
    <property type="evidence" value="ECO:0007669"/>
    <property type="project" value="InterPro"/>
</dbReference>
<dbReference type="InterPro" id="IPR009000">
    <property type="entry name" value="Transl_B-barrel_sf"/>
</dbReference>
<feature type="compositionally biased region" description="Acidic residues" evidence="9">
    <location>
        <begin position="174"/>
        <end position="183"/>
    </location>
</feature>
<comment type="similarity">
    <text evidence="2">Belongs to the NAF1 family.</text>
</comment>
<dbReference type="GO" id="GO:0000493">
    <property type="term" value="P:box H/ACA snoRNP assembly"/>
    <property type="evidence" value="ECO:0007669"/>
    <property type="project" value="InterPro"/>
</dbReference>
<evidence type="ECO:0000256" key="2">
    <source>
        <dbReference type="ARBA" id="ARBA00009801"/>
    </source>
</evidence>
<protein>
    <recommendedName>
        <fullName evidence="3">H/ACA ribonucleoprotein complex non-core subunit NAF1</fullName>
    </recommendedName>
</protein>
<keyword evidence="5" id="KW-0698">rRNA processing</keyword>
<evidence type="ECO:0000256" key="7">
    <source>
        <dbReference type="ARBA" id="ARBA00022884"/>
    </source>
</evidence>
<dbReference type="EMBL" id="AWUE01015254">
    <property type="protein sequence ID" value="OMO98787.1"/>
    <property type="molecule type" value="Genomic_DNA"/>
</dbReference>
<feature type="compositionally biased region" description="Basic residues" evidence="9">
    <location>
        <begin position="705"/>
        <end position="719"/>
    </location>
</feature>
<accession>A0A1R3JVV4</accession>
<dbReference type="Gene3D" id="2.40.10.230">
    <property type="entry name" value="Probable tRNA pseudouridine synthase domain"/>
    <property type="match status" value="1"/>
</dbReference>
<gene>
    <name evidence="10" type="ORF">COLO4_13701</name>
</gene>
<dbReference type="AlphaFoldDB" id="A0A1R3JVV4"/>
<organism evidence="10 11">
    <name type="scientific">Corchorus olitorius</name>
    <dbReference type="NCBI Taxonomy" id="93759"/>
    <lineage>
        <taxon>Eukaryota</taxon>
        <taxon>Viridiplantae</taxon>
        <taxon>Streptophyta</taxon>
        <taxon>Embryophyta</taxon>
        <taxon>Tracheophyta</taxon>
        <taxon>Spermatophyta</taxon>
        <taxon>Magnoliopsida</taxon>
        <taxon>eudicotyledons</taxon>
        <taxon>Gunneridae</taxon>
        <taxon>Pentapetalae</taxon>
        <taxon>rosids</taxon>
        <taxon>malvids</taxon>
        <taxon>Malvales</taxon>
        <taxon>Malvaceae</taxon>
        <taxon>Grewioideae</taxon>
        <taxon>Apeibeae</taxon>
        <taxon>Corchorus</taxon>
    </lineage>
</organism>
<comment type="caution">
    <text evidence="10">The sequence shown here is derived from an EMBL/GenBank/DDBJ whole genome shotgun (WGS) entry which is preliminary data.</text>
</comment>
<evidence type="ECO:0000256" key="8">
    <source>
        <dbReference type="ARBA" id="ARBA00023242"/>
    </source>
</evidence>
<feature type="compositionally biased region" description="Acidic residues" evidence="9">
    <location>
        <begin position="192"/>
        <end position="221"/>
    </location>
</feature>
<keyword evidence="8" id="KW-0539">Nucleus</keyword>
<dbReference type="GO" id="GO:0003723">
    <property type="term" value="F:RNA binding"/>
    <property type="evidence" value="ECO:0007669"/>
    <property type="project" value="UniProtKB-KW"/>
</dbReference>
<dbReference type="STRING" id="93759.A0A1R3JVV4"/>
<feature type="compositionally biased region" description="Acidic residues" evidence="9">
    <location>
        <begin position="234"/>
        <end position="250"/>
    </location>
</feature>
<feature type="compositionally biased region" description="Basic residues" evidence="9">
    <location>
        <begin position="420"/>
        <end position="430"/>
    </location>
</feature>
<feature type="compositionally biased region" description="Polar residues" evidence="9">
    <location>
        <begin position="439"/>
        <end position="451"/>
    </location>
</feature>
<dbReference type="InterPro" id="IPR007504">
    <property type="entry name" value="H/ACA_rnp_Gar1/Naf1"/>
</dbReference>
<dbReference type="PANTHER" id="PTHR31633">
    <property type="entry name" value="H/ACA RIBONUCLEOPROTEIN COMPLEX NON-CORE SUBUNIT NAF1"/>
    <property type="match status" value="1"/>
</dbReference>
<dbReference type="SUPFAM" id="SSF50447">
    <property type="entry name" value="Translation proteins"/>
    <property type="match status" value="1"/>
</dbReference>
<evidence type="ECO:0000256" key="5">
    <source>
        <dbReference type="ARBA" id="ARBA00022552"/>
    </source>
</evidence>
<dbReference type="Pfam" id="PF04410">
    <property type="entry name" value="Gar1"/>
    <property type="match status" value="1"/>
</dbReference>
<evidence type="ECO:0000313" key="10">
    <source>
        <dbReference type="EMBL" id="OMO98787.1"/>
    </source>
</evidence>
<name>A0A1R3JVV4_9ROSI</name>
<dbReference type="PANTHER" id="PTHR31633:SF1">
    <property type="entry name" value="H_ACA RIBONUCLEOPROTEIN COMPLEX NON-CORE SUBUNIT NAF1"/>
    <property type="match status" value="1"/>
</dbReference>
<feature type="region of interest" description="Disordered" evidence="9">
    <location>
        <begin position="698"/>
        <end position="732"/>
    </location>
</feature>
<evidence type="ECO:0000256" key="1">
    <source>
        <dbReference type="ARBA" id="ARBA00004123"/>
    </source>
</evidence>
<keyword evidence="6" id="KW-0597">Phosphoprotein</keyword>
<evidence type="ECO:0000313" key="11">
    <source>
        <dbReference type="Proteomes" id="UP000187203"/>
    </source>
</evidence>
<proteinExistence type="inferred from homology"/>
<keyword evidence="11" id="KW-1185">Reference proteome</keyword>
<dbReference type="GO" id="GO:0001522">
    <property type="term" value="P:pseudouridine synthesis"/>
    <property type="evidence" value="ECO:0007669"/>
    <property type="project" value="InterPro"/>
</dbReference>
<dbReference type="Proteomes" id="UP000187203">
    <property type="component" value="Unassembled WGS sequence"/>
</dbReference>
<reference evidence="11" key="1">
    <citation type="submission" date="2013-09" db="EMBL/GenBank/DDBJ databases">
        <title>Corchorus olitorius genome sequencing.</title>
        <authorList>
            <person name="Alam M."/>
            <person name="Haque M.S."/>
            <person name="Islam M.S."/>
            <person name="Emdad E.M."/>
            <person name="Islam M.M."/>
            <person name="Ahmed B."/>
            <person name="Halim A."/>
            <person name="Hossen Q.M.M."/>
            <person name="Hossain M.Z."/>
            <person name="Ahmed R."/>
            <person name="Khan M.M."/>
            <person name="Islam R."/>
            <person name="Rashid M.M."/>
            <person name="Khan S.A."/>
            <person name="Rahman M.S."/>
            <person name="Alam M."/>
            <person name="Yahiya A.S."/>
            <person name="Khan M.S."/>
            <person name="Azam M.S."/>
            <person name="Haque T."/>
            <person name="Lashkar M.Z.H."/>
            <person name="Akhand A.I."/>
            <person name="Morshed G."/>
            <person name="Roy S."/>
            <person name="Uddin K.S."/>
            <person name="Rabeya T."/>
            <person name="Hossain A.S."/>
            <person name="Chowdhury A."/>
            <person name="Snigdha A.R."/>
            <person name="Mortoza M.S."/>
            <person name="Matin S.A."/>
            <person name="Hoque S.M.E."/>
            <person name="Islam M.K."/>
            <person name="Roy D.K."/>
            <person name="Haider R."/>
            <person name="Moosa M.M."/>
            <person name="Elias S.M."/>
            <person name="Hasan A.M."/>
            <person name="Jahan S."/>
            <person name="Shafiuddin M."/>
            <person name="Mahmood N."/>
            <person name="Shommy N.S."/>
        </authorList>
    </citation>
    <scope>NUCLEOTIDE SEQUENCE [LARGE SCALE GENOMIC DNA]</scope>
    <source>
        <strain evidence="11">cv. O-4</strain>
    </source>
</reference>
<keyword evidence="10" id="KW-0687">Ribonucleoprotein</keyword>
<comment type="subcellular location">
    <subcellularLocation>
        <location evidence="1">Nucleus</location>
    </subcellularLocation>
</comment>
<evidence type="ECO:0000256" key="6">
    <source>
        <dbReference type="ARBA" id="ARBA00022553"/>
    </source>
</evidence>
<keyword evidence="7" id="KW-0694">RNA-binding</keyword>
<keyword evidence="4" id="KW-0690">Ribosome biogenesis</keyword>